<proteinExistence type="predicted"/>
<dbReference type="EMBL" id="CACRXK020009745">
    <property type="protein sequence ID" value="CAB4017872.1"/>
    <property type="molecule type" value="Genomic_DNA"/>
</dbReference>
<feature type="region of interest" description="Disordered" evidence="1">
    <location>
        <begin position="1"/>
        <end position="26"/>
    </location>
</feature>
<name>A0A7D9IWM2_PARCT</name>
<feature type="non-terminal residue" evidence="2">
    <location>
        <position position="86"/>
    </location>
</feature>
<gene>
    <name evidence="2" type="ORF">PACLA_8A039406</name>
</gene>
<evidence type="ECO:0000256" key="1">
    <source>
        <dbReference type="SAM" id="MobiDB-lite"/>
    </source>
</evidence>
<evidence type="ECO:0000313" key="2">
    <source>
        <dbReference type="EMBL" id="CAB4017872.1"/>
    </source>
</evidence>
<dbReference type="AlphaFoldDB" id="A0A7D9IWM2"/>
<comment type="caution">
    <text evidence="2">The sequence shown here is derived from an EMBL/GenBank/DDBJ whole genome shotgun (WGS) entry which is preliminary data.</text>
</comment>
<organism evidence="2 3">
    <name type="scientific">Paramuricea clavata</name>
    <name type="common">Red gorgonian</name>
    <name type="synonym">Violescent sea-whip</name>
    <dbReference type="NCBI Taxonomy" id="317549"/>
    <lineage>
        <taxon>Eukaryota</taxon>
        <taxon>Metazoa</taxon>
        <taxon>Cnidaria</taxon>
        <taxon>Anthozoa</taxon>
        <taxon>Octocorallia</taxon>
        <taxon>Malacalcyonacea</taxon>
        <taxon>Plexauridae</taxon>
        <taxon>Paramuricea</taxon>
    </lineage>
</organism>
<sequence>MARTHLRRQYSPLTSETPKRRKTSGQVGCLRQYTKDILCFPLSEQFQNGKAMPIPRGKARGKLAELGLYGKIVIYSNWSNDRMIDE</sequence>
<reference evidence="2" key="1">
    <citation type="submission" date="2020-04" db="EMBL/GenBank/DDBJ databases">
        <authorList>
            <person name="Alioto T."/>
            <person name="Alioto T."/>
            <person name="Gomez Garrido J."/>
        </authorList>
    </citation>
    <scope>NUCLEOTIDE SEQUENCE</scope>
    <source>
        <strain evidence="2">A484AB</strain>
    </source>
</reference>
<evidence type="ECO:0000313" key="3">
    <source>
        <dbReference type="Proteomes" id="UP001152795"/>
    </source>
</evidence>
<accession>A0A7D9IWM2</accession>
<dbReference type="Proteomes" id="UP001152795">
    <property type="component" value="Unassembled WGS sequence"/>
</dbReference>
<protein>
    <submittedName>
        <fullName evidence="2">Uncharacterized protein</fullName>
    </submittedName>
</protein>
<keyword evidence="3" id="KW-1185">Reference proteome</keyword>